<keyword evidence="3" id="KW-1161">Viral attachment to host cell</keyword>
<protein>
    <recommendedName>
        <fullName evidence="10">Maturation</fullName>
    </recommendedName>
</protein>
<evidence type="ECO:0000256" key="4">
    <source>
        <dbReference type="ARBA" id="ARBA00022844"/>
    </source>
</evidence>
<dbReference type="InterPro" id="IPR005563">
    <property type="entry name" value="A_protein"/>
</dbReference>
<dbReference type="Pfam" id="PF03863">
    <property type="entry name" value="Phage_mat-A"/>
    <property type="match status" value="1"/>
</dbReference>
<name>A0A514DCJ8_9VIRU</name>
<evidence type="ECO:0000313" key="9">
    <source>
        <dbReference type="EMBL" id="QDH91339.1"/>
    </source>
</evidence>
<evidence type="ECO:0000256" key="6">
    <source>
        <dbReference type="ARBA" id="ARBA00023296"/>
    </source>
</evidence>
<evidence type="ECO:0000256" key="1">
    <source>
        <dbReference type="ARBA" id="ARBA00004328"/>
    </source>
</evidence>
<keyword evidence="4" id="KW-0946">Virion</keyword>
<comment type="similarity">
    <text evidence="7">Belongs to the Leviviricetes maturation protein family.</text>
</comment>
<evidence type="ECO:0000256" key="8">
    <source>
        <dbReference type="SAM" id="MobiDB-lite"/>
    </source>
</evidence>
<organism evidence="9">
    <name type="scientific">Leviviridae sp</name>
    <dbReference type="NCBI Taxonomy" id="2027243"/>
    <lineage>
        <taxon>Viruses</taxon>
        <taxon>Riboviria</taxon>
        <taxon>Orthornavirae</taxon>
        <taxon>Lenarviricota</taxon>
        <taxon>Leviviricetes</taxon>
        <taxon>Norzivirales</taxon>
        <taxon>Fiersviridae</taxon>
    </lineage>
</organism>
<evidence type="ECO:0000256" key="7">
    <source>
        <dbReference type="ARBA" id="ARBA00035110"/>
    </source>
</evidence>
<gene>
    <name evidence="9" type="ORF">H1Rhizo271040_000004</name>
</gene>
<proteinExistence type="inferred from homology"/>
<keyword evidence="2" id="KW-0945">Host-virus interaction</keyword>
<keyword evidence="5" id="KW-1175">Viral attachment to host cell pilus</keyword>
<dbReference type="EMBL" id="MN036170">
    <property type="protein sequence ID" value="QDH91339.1"/>
    <property type="molecule type" value="Genomic_RNA"/>
</dbReference>
<sequence>MSDPGFPKLKHSSLFCSGGWRDTMGNQVASYSFPVGFDSEGQDKASSRTPGWPAVKRVNPYYRSGWTVSASASNWSGSDSVANISGGGTWPVLVDESYDAGHSAAFDGLTPVLKAEVIAKLQTQIKGQNFNAGVALAETRQTADLVASTAKRIAQSYSSLRKGNIAAAVHHVLGTNTSAATKRVGRKIGVPNQWLELQYGWKPLLSDVYGAVQALSDRLQEKPPYLSAHATRSRTQETGGTYPDSELGNGLTIAVKAKGTTRVSAGIVYSVGDVLAQAASQTGVQNPLSVAWEIVPYSFVVDWFLPVGTFLNNLDYASGLVFEYGWMSTKRTNSVSWHIGNGTRISGSTIQVFTGGSRTSSGNDFVREALNSFPDVSFPSFKNPLSLDHVANALSLLATAFGRR</sequence>
<reference evidence="9" key="1">
    <citation type="submission" date="2019-05" db="EMBL/GenBank/DDBJ databases">
        <title>Metatranscriptomic reconstruction reveals RNA viruses with the potential to shape carbon cycling in soil.</title>
        <authorList>
            <person name="Starr E.P."/>
            <person name="Nuccio E."/>
            <person name="Pett-Ridge J."/>
            <person name="Banfield J.F."/>
            <person name="Firestone M.K."/>
        </authorList>
    </citation>
    <scope>NUCLEOTIDE SEQUENCE</scope>
    <source>
        <strain evidence="9">H1_Rhizo_27_scaffold_1040</strain>
    </source>
</reference>
<evidence type="ECO:0000256" key="2">
    <source>
        <dbReference type="ARBA" id="ARBA00022581"/>
    </source>
</evidence>
<evidence type="ECO:0000256" key="3">
    <source>
        <dbReference type="ARBA" id="ARBA00022804"/>
    </source>
</evidence>
<comment type="subcellular location">
    <subcellularLocation>
        <location evidence="1">Virion</location>
    </subcellularLocation>
</comment>
<feature type="region of interest" description="Disordered" evidence="8">
    <location>
        <begin position="225"/>
        <end position="244"/>
    </location>
</feature>
<dbReference type="GO" id="GO:0044423">
    <property type="term" value="C:virion component"/>
    <property type="evidence" value="ECO:0007669"/>
    <property type="project" value="UniProtKB-KW"/>
</dbReference>
<accession>A0A514DCJ8</accession>
<keyword evidence="6" id="KW-1160">Virus entry into host cell</keyword>
<evidence type="ECO:0000256" key="5">
    <source>
        <dbReference type="ARBA" id="ARBA00023104"/>
    </source>
</evidence>
<dbReference type="GO" id="GO:0039666">
    <property type="term" value="P:virion attachment to host cell pilus"/>
    <property type="evidence" value="ECO:0007669"/>
    <property type="project" value="UniProtKB-KW"/>
</dbReference>
<evidence type="ECO:0008006" key="10">
    <source>
        <dbReference type="Google" id="ProtNLM"/>
    </source>
</evidence>